<protein>
    <submittedName>
        <fullName evidence="2">Uncharacterized protein</fullName>
    </submittedName>
</protein>
<accession>A0A8S5TN30</accession>
<proteinExistence type="predicted"/>
<evidence type="ECO:0000256" key="1">
    <source>
        <dbReference type="SAM" id="Phobius"/>
    </source>
</evidence>
<keyword evidence="1" id="KW-1133">Transmembrane helix</keyword>
<dbReference type="EMBL" id="BK032862">
    <property type="protein sequence ID" value="DAF64536.1"/>
    <property type="molecule type" value="Genomic_DNA"/>
</dbReference>
<reference evidence="2" key="1">
    <citation type="journal article" date="2021" name="Proc. Natl. Acad. Sci. U.S.A.">
        <title>A Catalog of Tens of Thousands of Viruses from Human Metagenomes Reveals Hidden Associations with Chronic Diseases.</title>
        <authorList>
            <person name="Tisza M.J."/>
            <person name="Buck C.B."/>
        </authorList>
    </citation>
    <scope>NUCLEOTIDE SEQUENCE</scope>
    <source>
        <strain evidence="2">Ctu6J18</strain>
    </source>
</reference>
<sequence>MEKYSYTIPASRRKKRRKKSLTSWIMEFSKKVVVVCVLLYIIIELFSVIAIWHFADTSVLTTLISETSEVLRMGVFGYMIKAGIENWQKIKKGKQESENEEGGANG</sequence>
<keyword evidence="1" id="KW-0812">Transmembrane</keyword>
<feature type="transmembrane region" description="Helical" evidence="1">
    <location>
        <begin position="32"/>
        <end position="55"/>
    </location>
</feature>
<name>A0A8S5TN30_9CAUD</name>
<organism evidence="2">
    <name type="scientific">Myoviridae sp. ctu6J18</name>
    <dbReference type="NCBI Taxonomy" id="2827714"/>
    <lineage>
        <taxon>Viruses</taxon>
        <taxon>Duplodnaviria</taxon>
        <taxon>Heunggongvirae</taxon>
        <taxon>Uroviricota</taxon>
        <taxon>Caudoviricetes</taxon>
    </lineage>
</organism>
<keyword evidence="1" id="KW-0472">Membrane</keyword>
<evidence type="ECO:0000313" key="2">
    <source>
        <dbReference type="EMBL" id="DAF64536.1"/>
    </source>
</evidence>